<dbReference type="EMBL" id="CAADFD010000092">
    <property type="protein sequence ID" value="VFJ64249.1"/>
    <property type="molecule type" value="Genomic_DNA"/>
</dbReference>
<feature type="region of interest" description="Disordered" evidence="1">
    <location>
        <begin position="28"/>
        <end position="54"/>
    </location>
</feature>
<evidence type="ECO:0000256" key="1">
    <source>
        <dbReference type="SAM" id="MobiDB-lite"/>
    </source>
</evidence>
<protein>
    <submittedName>
        <fullName evidence="3">Uncharacterized protein</fullName>
    </submittedName>
</protein>
<dbReference type="AlphaFoldDB" id="A0A450TBY6"/>
<sequence>MEKTKANDMTLSRGARFYRCALQVNPNDYPSYRGQTPAPNPKDYAGPVIDQPEDDLDNRFISEYIVPRMKQEKRRRQFLFASHNANIPVLGDAELIIGLSTESDEESGRISGLIEPEHAGAIDNAPVRRLVEEILEGGRDAFSVRREKYGF</sequence>
<evidence type="ECO:0000313" key="3">
    <source>
        <dbReference type="EMBL" id="VFJ64249.1"/>
    </source>
</evidence>
<gene>
    <name evidence="2" type="ORF">BECKFW1821A_GA0114235_10644</name>
    <name evidence="3" type="ORF">BECKFW1821B_GA0114236_109211</name>
</gene>
<name>A0A450TBY6_9GAMM</name>
<proteinExistence type="predicted"/>
<organism evidence="3">
    <name type="scientific">Candidatus Kentrum sp. FW</name>
    <dbReference type="NCBI Taxonomy" id="2126338"/>
    <lineage>
        <taxon>Bacteria</taxon>
        <taxon>Pseudomonadati</taxon>
        <taxon>Pseudomonadota</taxon>
        <taxon>Gammaproteobacteria</taxon>
        <taxon>Candidatus Kentrum</taxon>
    </lineage>
</organism>
<reference evidence="3" key="1">
    <citation type="submission" date="2019-02" db="EMBL/GenBank/DDBJ databases">
        <authorList>
            <person name="Gruber-Vodicka R. H."/>
            <person name="Seah K. B. B."/>
        </authorList>
    </citation>
    <scope>NUCLEOTIDE SEQUENCE</scope>
    <source>
        <strain evidence="3">BECK_BZ106</strain>
        <strain evidence="2">BECK_BZ15</strain>
    </source>
</reference>
<evidence type="ECO:0000313" key="2">
    <source>
        <dbReference type="EMBL" id="VFJ56733.1"/>
    </source>
</evidence>
<accession>A0A450TBY6</accession>
<dbReference type="EMBL" id="CAADEW010000064">
    <property type="protein sequence ID" value="VFJ56733.1"/>
    <property type="molecule type" value="Genomic_DNA"/>
</dbReference>